<dbReference type="Proteomes" id="UP000054324">
    <property type="component" value="Unassembled WGS sequence"/>
</dbReference>
<dbReference type="GeneID" id="20324903"/>
<sequence>MRRPVSNNGLSTLTMQPVRVESVGNFTQDHRLFDKDQLPRQLTFNSSGSLVCFYTSQWLECYSGTDKWIKFSSWSPSTDGCLNDVYGDVKEWLITSVCFFDNPYVRDLSSTSTALCVLLNNQPQDCSAVCYFPDVTKCVRAVLISLRGLLSTCEWVPPPCSLVPAVDPPPVDRDRSTLFLETLDISTIEAKRNSSEKQVAEQFSGCLAVGFQQGYLGLLDMCLSWPRDGDSSGQVEVAVAMEKTQLLQLVRNNQRISFDASSMEHTIVYFDASVVRWNEFQYKSVSGKVLRAIPAASVYVSTLRYIPNTQTLAVGFSFGGWQLWSLSTMCLEFSLRQLPSPAAVASITFQEPSDDPRFCCYLWVGWQSRIMDKVNEDSTQPEDPKSVYNNAQAKLYQLFYRHRHEDPTSVPGDPTYRYQELIGLSERLSTLLFTSNVIPDPFPDQLLTIQPIRTAHNESNSGPYAAHLVALVWRINASTIRIGLFDLDRWYHAQLPTYIRSDNSFFAVFDASVPRDGVTLLNGQLLSSSLTSFWSKIASRERQLTSVWEPTGTVNTTKHPSHHSLYGATMANPVPEVCLRPSALSFDFLVGWCLQPDKPSPGGLALVQFTSRQEACLMLLSKHLSSTSTTGLSHGRFEINDWLSEAWVTGLLEAPGLDPLDDEDLERLLRLSNELTDLSEYRKQRSTEASRVGFRLTYGDDLQADMLQELDILLRNESISTEAATGRPAKRQKTLSSSNPAPSSHADLSSSTALPSTVVLSPAWVLLANCLLEHGHLVGLKSLDQLAAGCGPCTPCSPQFRRVWLWLRFRRLKARFDRQTVPLFAAQTSNLSGSLSVVDFTELGFTSGQLQHLSSVAQYWFGNSQAVEIGAKDTAQSTPFWTVIQTFATYTRLVAFLCRMGLLPQSQNSTMDLVKLVSHAGSDAPESLLSPYHHQLFVHLLNHMYVRSHPSVDEDVEELDEQLLHKPTLSEAVLDAAVTGSIAADSGDSSVMDYRNVWWEQEEASASGPWLGENRQPSYPPKRLQSVCALWQLPSNPAVLKARLGLLGFLLCDATAAVALVQETAPRPTGDRNQTSRMLALKLCQHVMSLFAKEFPICRPLLPTIFVLWLIDRGFFKESLSMQLISFVTNVKLDPHCRAPKLVQIFPNQTAILERCLKSSEQADAFRTLTQLFRLPPVQEMIPSNAQRCDLVADFQATGAPFLALSRLRRALCKMQSSIHMDDPIPNDITEKAERMAQEAFIHVAEACRHAGRLGDLVNLGLSSSEARILVDHYWRSGRFDVLFHCLLARKQYSNALSVFEECRRHGYCDIPSTAPNSQDNTETTLNFISKLLSDSLPACTDDIGPQEGDKPSKIARALTCLFSESTGERETTVPNMYAVAYRRDSAVTCPLTTKKREDTVLKRSRKRDYSHPDLAGFSSDEESSSPGRSSRLLSTAKKSSCEFWETFHELEGIRRSYNLSSTCTKWNDSSFLSQPSVRPSVAESRQSKNNTDRLFKSIYTPPPQRHRKVQDGPRRRSPLHARRSYRPVLGDTHTPVSILKSPAPPKPSSVSPTPVANGSTTAEEHHLDATLDEVDSDVTLNLSTIRPSCASLTATPLVHTPTPHSSVTSVFTYPAPQRLSMTRLSPNETEEQEKVIKSEPEFHFAVPLSQPFKKPVSPPKSSASTTSHEVVLPDAEDNMVITPVRPSHQDEMARTSSNPPTSGSASPIKKTVHQPSETLPAWRFLSTSQPDRIKSQPDTSVAGDARLAEDDSMDLDDTASVTSSMSESSMSLETPRRSGRRETSTAHNRFHSSWGSSGRRSPRVSVNLIFYLNPNWTIFEKYTHLQLHLVFTGDSIESLVYDVLQLNVLDTGLMIHLARYSRYRSIFS</sequence>
<evidence type="ECO:0000256" key="1">
    <source>
        <dbReference type="SAM" id="MobiDB-lite"/>
    </source>
</evidence>
<reference evidence="3 4" key="1">
    <citation type="submission" date="2013-11" db="EMBL/GenBank/DDBJ databases">
        <title>Opisthorchis viverrini - life in the bile duct.</title>
        <authorList>
            <person name="Young N.D."/>
            <person name="Nagarajan N."/>
            <person name="Lin S.J."/>
            <person name="Korhonen P.K."/>
            <person name="Jex A.R."/>
            <person name="Hall R.S."/>
            <person name="Safavi-Hemami H."/>
            <person name="Kaewkong W."/>
            <person name="Bertrand D."/>
            <person name="Gao S."/>
            <person name="Seet Q."/>
            <person name="Wongkham S."/>
            <person name="Teh B.T."/>
            <person name="Wongkham C."/>
            <person name="Intapan P.M."/>
            <person name="Maleewong W."/>
            <person name="Yang X."/>
            <person name="Hu M."/>
            <person name="Wang Z."/>
            <person name="Hofmann A."/>
            <person name="Sternberg P.W."/>
            <person name="Tan P."/>
            <person name="Wang J."/>
            <person name="Gasser R.B."/>
        </authorList>
    </citation>
    <scope>NUCLEOTIDE SEQUENCE [LARGE SCALE GENOMIC DNA]</scope>
</reference>
<feature type="compositionally biased region" description="Low complexity" evidence="1">
    <location>
        <begin position="1761"/>
        <end position="1774"/>
    </location>
</feature>
<keyword evidence="4" id="KW-1185">Reference proteome</keyword>
<dbReference type="Pfam" id="PF16687">
    <property type="entry name" value="ELYS-bb"/>
    <property type="match status" value="1"/>
</dbReference>
<dbReference type="InterPro" id="IPR052620">
    <property type="entry name" value="ELYS/MEL-28_NucAsmblyFactor"/>
</dbReference>
<dbReference type="InterPro" id="IPR032040">
    <property type="entry name" value="ELYS-bb"/>
</dbReference>
<evidence type="ECO:0000313" key="4">
    <source>
        <dbReference type="Proteomes" id="UP000054324"/>
    </source>
</evidence>
<name>A0A074Z171_OPIVI</name>
<feature type="compositionally biased region" description="Basic and acidic residues" evidence="1">
    <location>
        <begin position="1400"/>
        <end position="1412"/>
    </location>
</feature>
<evidence type="ECO:0000259" key="2">
    <source>
        <dbReference type="Pfam" id="PF16687"/>
    </source>
</evidence>
<protein>
    <recommendedName>
        <fullName evidence="2">ELYS beta-propeller domain-containing protein</fullName>
    </recommendedName>
</protein>
<accession>A0A074Z171</accession>
<dbReference type="KEGG" id="ovi:T265_10735"/>
<feature type="compositionally biased region" description="Polar residues" evidence="1">
    <location>
        <begin position="734"/>
        <end position="750"/>
    </location>
</feature>
<dbReference type="RefSeq" id="XP_009175459.1">
    <property type="nucleotide sequence ID" value="XM_009177195.1"/>
</dbReference>
<proteinExistence type="predicted"/>
<feature type="compositionally biased region" description="Polar residues" evidence="1">
    <location>
        <begin position="1472"/>
        <end position="1490"/>
    </location>
</feature>
<feature type="domain" description="ELYS beta-propeller" evidence="2">
    <location>
        <begin position="258"/>
        <end position="364"/>
    </location>
</feature>
<dbReference type="InterPro" id="IPR036322">
    <property type="entry name" value="WD40_repeat_dom_sf"/>
</dbReference>
<feature type="compositionally biased region" description="Basic and acidic residues" evidence="1">
    <location>
        <begin position="1775"/>
        <end position="1785"/>
    </location>
</feature>
<dbReference type="CTD" id="20324903"/>
<organism evidence="3 4">
    <name type="scientific">Opisthorchis viverrini</name>
    <name type="common">Southeast Asian liver fluke</name>
    <dbReference type="NCBI Taxonomy" id="6198"/>
    <lineage>
        <taxon>Eukaryota</taxon>
        <taxon>Metazoa</taxon>
        <taxon>Spiralia</taxon>
        <taxon>Lophotrochozoa</taxon>
        <taxon>Platyhelminthes</taxon>
        <taxon>Trematoda</taxon>
        <taxon>Digenea</taxon>
        <taxon>Opisthorchiida</taxon>
        <taxon>Opisthorchiata</taxon>
        <taxon>Opisthorchiidae</taxon>
        <taxon>Opisthorchis</taxon>
    </lineage>
</organism>
<dbReference type="PANTHER" id="PTHR21583">
    <property type="entry name" value="ELYS PROTEIN"/>
    <property type="match status" value="1"/>
</dbReference>
<feature type="compositionally biased region" description="Polar residues" evidence="1">
    <location>
        <begin position="1695"/>
        <end position="1706"/>
    </location>
</feature>
<gene>
    <name evidence="3" type="ORF">T265_10735</name>
</gene>
<feature type="region of interest" description="Disordered" evidence="1">
    <location>
        <begin position="1472"/>
        <end position="1565"/>
    </location>
</feature>
<feature type="compositionally biased region" description="Low complexity" evidence="1">
    <location>
        <begin position="1793"/>
        <end position="1802"/>
    </location>
</feature>
<feature type="region of interest" description="Disordered" evidence="1">
    <location>
        <begin position="1650"/>
        <end position="1802"/>
    </location>
</feature>
<dbReference type="SUPFAM" id="SSF50978">
    <property type="entry name" value="WD40 repeat-like"/>
    <property type="match status" value="1"/>
</dbReference>
<dbReference type="STRING" id="6198.A0A074Z171"/>
<dbReference type="EMBL" id="KL597020">
    <property type="protein sequence ID" value="KER20796.1"/>
    <property type="molecule type" value="Genomic_DNA"/>
</dbReference>
<feature type="region of interest" description="Disordered" evidence="1">
    <location>
        <begin position="1400"/>
        <end position="1432"/>
    </location>
</feature>
<dbReference type="PANTHER" id="PTHR21583:SF8">
    <property type="entry name" value="PROTEIN ELYS"/>
    <property type="match status" value="1"/>
</dbReference>
<feature type="compositionally biased region" description="Basic residues" evidence="1">
    <location>
        <begin position="1516"/>
        <end position="1526"/>
    </location>
</feature>
<feature type="compositionally biased region" description="Low complexity" evidence="1">
    <location>
        <begin position="1650"/>
        <end position="1668"/>
    </location>
</feature>
<dbReference type="OrthoDB" id="20729at2759"/>
<evidence type="ECO:0000313" key="3">
    <source>
        <dbReference type="EMBL" id="KER20796.1"/>
    </source>
</evidence>
<feature type="region of interest" description="Disordered" evidence="1">
    <location>
        <begin position="723"/>
        <end position="750"/>
    </location>
</feature>